<dbReference type="EMBL" id="CAJFDI010000006">
    <property type="protein sequence ID" value="CAD5235212.1"/>
    <property type="molecule type" value="Genomic_DNA"/>
</dbReference>
<dbReference type="InterPro" id="IPR017972">
    <property type="entry name" value="Cyt_P450_CS"/>
</dbReference>
<proteinExistence type="inferred from homology"/>
<sequence length="501" mass="58327">MLWILLSLGLIAFWTYHLWWKRRNLPPGPVPLPLFGTLFQFKQFQTTEDAYIAWRKEYGDIFTFWHGERPVIGVCSYDLMVEYFQKQGDKYEDRPPDDELMKYTKGVHNGIINNDGPLWKTQRRFALHVLRDFGLGKDIMEQRILAECEDLFKNLEDEEARGVKEHPITNEIDRAIGSVINSVLFGYRYTKDNIQEFEDLKLRAFTFLQVLGYPTVMICRNNPLFYEKIPIIGDHLKIVGRTGRHMMDFFVTRIQEHMKDLESEDMETLEANDLVAAFLKEKARLDTLNEPHYFTLEQLHGFCFDIWLAGQETTSNTIGWGIAYLIGHPQVQEKIHEELDRVIGSERLITSADRPSLHYLQAVCHEILRLANLVPTNVIHANGEDVIFEGYHLKKGTAITPLISTLLYDEKVFPEPYKFIPERFLDENGKVQKIKEMVPFSIGKRVCLGENLARMEIFLFLANLLNRYTFLPGAKPPDLTRTHGITAHIKDYSCRLAPRQR</sequence>
<dbReference type="Proteomes" id="UP000659654">
    <property type="component" value="Unassembled WGS sequence"/>
</dbReference>
<dbReference type="GO" id="GO:0006805">
    <property type="term" value="P:xenobiotic metabolic process"/>
    <property type="evidence" value="ECO:0007669"/>
    <property type="project" value="TreeGrafter"/>
</dbReference>
<dbReference type="CDD" id="cd20617">
    <property type="entry name" value="CYP1_2-like"/>
    <property type="match status" value="1"/>
</dbReference>
<comment type="cofactor">
    <cofactor evidence="1 7">
        <name>heme</name>
        <dbReference type="ChEBI" id="CHEBI:30413"/>
    </cofactor>
</comment>
<keyword evidence="12" id="KW-1185">Reference proteome</keyword>
<evidence type="ECO:0000256" key="1">
    <source>
        <dbReference type="ARBA" id="ARBA00001971"/>
    </source>
</evidence>
<dbReference type="OrthoDB" id="1055148at2759"/>
<evidence type="ECO:0000256" key="6">
    <source>
        <dbReference type="ARBA" id="ARBA00023033"/>
    </source>
</evidence>
<comment type="similarity">
    <text evidence="2 8">Belongs to the cytochrome P450 family.</text>
</comment>
<keyword evidence="6 8" id="KW-0503">Monooxygenase</keyword>
<evidence type="ECO:0000256" key="8">
    <source>
        <dbReference type="RuleBase" id="RU000461"/>
    </source>
</evidence>
<gene>
    <name evidence="9" type="ORF">BXYJ_LOCUS15303</name>
</gene>
<dbReference type="Pfam" id="PF00067">
    <property type="entry name" value="p450"/>
    <property type="match status" value="1"/>
</dbReference>
<evidence type="ECO:0000313" key="12">
    <source>
        <dbReference type="Proteomes" id="UP000659654"/>
    </source>
</evidence>
<accession>A0A1I7RK75</accession>
<dbReference type="PRINTS" id="PR00385">
    <property type="entry name" value="P450"/>
</dbReference>
<dbReference type="Gene3D" id="1.10.630.10">
    <property type="entry name" value="Cytochrome P450"/>
    <property type="match status" value="1"/>
</dbReference>
<dbReference type="PANTHER" id="PTHR24300:SF375">
    <property type="entry name" value="CYTOCHROME P450 FAMILY"/>
    <property type="match status" value="1"/>
</dbReference>
<keyword evidence="5 7" id="KW-0408">Iron</keyword>
<evidence type="ECO:0000256" key="2">
    <source>
        <dbReference type="ARBA" id="ARBA00010617"/>
    </source>
</evidence>
<dbReference type="PRINTS" id="PR00463">
    <property type="entry name" value="EP450I"/>
</dbReference>
<evidence type="ECO:0000256" key="5">
    <source>
        <dbReference type="ARBA" id="ARBA00023004"/>
    </source>
</evidence>
<dbReference type="GO" id="GO:0020037">
    <property type="term" value="F:heme binding"/>
    <property type="evidence" value="ECO:0007669"/>
    <property type="project" value="InterPro"/>
</dbReference>
<dbReference type="InterPro" id="IPR002401">
    <property type="entry name" value="Cyt_P450_E_grp-I"/>
</dbReference>
<dbReference type="GO" id="GO:0016712">
    <property type="term" value="F:oxidoreductase activity, acting on paired donors, with incorporation or reduction of molecular oxygen, reduced flavin or flavoprotein as one donor, and incorporation of one atom of oxygen"/>
    <property type="evidence" value="ECO:0007669"/>
    <property type="project" value="TreeGrafter"/>
</dbReference>
<dbReference type="PANTHER" id="PTHR24300">
    <property type="entry name" value="CYTOCHROME P450 508A4-RELATED"/>
    <property type="match status" value="1"/>
</dbReference>
<dbReference type="FunFam" id="1.10.630.10:FF:000036">
    <property type="entry name" value="CYtochrome P450 family"/>
    <property type="match status" value="1"/>
</dbReference>
<dbReference type="WBParaSite" id="BXY_0110800.1">
    <property type="protein sequence ID" value="BXY_0110800.1"/>
    <property type="gene ID" value="BXY_0110800"/>
</dbReference>
<feature type="binding site" description="axial binding residue" evidence="7">
    <location>
        <position position="447"/>
    </location>
    <ligand>
        <name>heme</name>
        <dbReference type="ChEBI" id="CHEBI:30413"/>
    </ligand>
    <ligandPart>
        <name>Fe</name>
        <dbReference type="ChEBI" id="CHEBI:18248"/>
    </ligandPart>
</feature>
<evidence type="ECO:0000256" key="3">
    <source>
        <dbReference type="ARBA" id="ARBA00022723"/>
    </source>
</evidence>
<reference evidence="13" key="1">
    <citation type="submission" date="2016-11" db="UniProtKB">
        <authorList>
            <consortium name="WormBaseParasite"/>
        </authorList>
    </citation>
    <scope>IDENTIFICATION</scope>
</reference>
<dbReference type="InterPro" id="IPR036396">
    <property type="entry name" value="Cyt_P450_sf"/>
</dbReference>
<evidence type="ECO:0000313" key="10">
    <source>
        <dbReference type="EMBL" id="CAG9131449.1"/>
    </source>
</evidence>
<evidence type="ECO:0000313" key="11">
    <source>
        <dbReference type="Proteomes" id="UP000095284"/>
    </source>
</evidence>
<evidence type="ECO:0000256" key="7">
    <source>
        <dbReference type="PIRSR" id="PIRSR602401-1"/>
    </source>
</evidence>
<dbReference type="InterPro" id="IPR001128">
    <property type="entry name" value="Cyt_P450"/>
</dbReference>
<evidence type="ECO:0000313" key="9">
    <source>
        <dbReference type="EMBL" id="CAD5235212.1"/>
    </source>
</evidence>
<keyword evidence="7 8" id="KW-0349">Heme</keyword>
<dbReference type="GO" id="GO:0006082">
    <property type="term" value="P:organic acid metabolic process"/>
    <property type="evidence" value="ECO:0007669"/>
    <property type="project" value="TreeGrafter"/>
</dbReference>
<evidence type="ECO:0000256" key="4">
    <source>
        <dbReference type="ARBA" id="ARBA00023002"/>
    </source>
</evidence>
<dbReference type="eggNOG" id="KOG0156">
    <property type="taxonomic scope" value="Eukaryota"/>
</dbReference>
<dbReference type="Proteomes" id="UP000095284">
    <property type="component" value="Unplaced"/>
</dbReference>
<reference evidence="10" key="2">
    <citation type="submission" date="2020-08" db="EMBL/GenBank/DDBJ databases">
        <authorList>
            <person name="Kikuchi T."/>
        </authorList>
    </citation>
    <scope>NUCLEOTIDE SEQUENCE</scope>
    <source>
        <strain evidence="9">Ka4C1</strain>
    </source>
</reference>
<dbReference type="SMR" id="A0A1I7RK75"/>
<keyword evidence="4 8" id="KW-0560">Oxidoreductase</keyword>
<protein>
    <submittedName>
        <fullName evidence="9">(pine wood nematode) hypothetical protein</fullName>
    </submittedName>
</protein>
<keyword evidence="3 7" id="KW-0479">Metal-binding</keyword>
<dbReference type="Proteomes" id="UP000582659">
    <property type="component" value="Unassembled WGS sequence"/>
</dbReference>
<dbReference type="GO" id="GO:0005506">
    <property type="term" value="F:iron ion binding"/>
    <property type="evidence" value="ECO:0007669"/>
    <property type="project" value="InterPro"/>
</dbReference>
<dbReference type="EMBL" id="CAJFCV020000006">
    <property type="protein sequence ID" value="CAG9131449.1"/>
    <property type="molecule type" value="Genomic_DNA"/>
</dbReference>
<dbReference type="PROSITE" id="PS00086">
    <property type="entry name" value="CYTOCHROME_P450"/>
    <property type="match status" value="1"/>
</dbReference>
<dbReference type="AlphaFoldDB" id="A0A1I7RK75"/>
<organism evidence="11 13">
    <name type="scientific">Bursaphelenchus xylophilus</name>
    <name type="common">Pinewood nematode worm</name>
    <name type="synonym">Aphelenchoides xylophilus</name>
    <dbReference type="NCBI Taxonomy" id="6326"/>
    <lineage>
        <taxon>Eukaryota</taxon>
        <taxon>Metazoa</taxon>
        <taxon>Ecdysozoa</taxon>
        <taxon>Nematoda</taxon>
        <taxon>Chromadorea</taxon>
        <taxon>Rhabditida</taxon>
        <taxon>Tylenchina</taxon>
        <taxon>Tylenchomorpha</taxon>
        <taxon>Aphelenchoidea</taxon>
        <taxon>Aphelenchoididae</taxon>
        <taxon>Bursaphelenchus</taxon>
    </lineage>
</organism>
<dbReference type="GO" id="GO:0005737">
    <property type="term" value="C:cytoplasm"/>
    <property type="evidence" value="ECO:0007669"/>
    <property type="project" value="TreeGrafter"/>
</dbReference>
<dbReference type="InterPro" id="IPR050182">
    <property type="entry name" value="Cytochrome_P450_fam2"/>
</dbReference>
<evidence type="ECO:0000313" key="13">
    <source>
        <dbReference type="WBParaSite" id="BXY_0110800.1"/>
    </source>
</evidence>
<name>A0A1I7RK75_BURXY</name>
<dbReference type="SUPFAM" id="SSF48264">
    <property type="entry name" value="Cytochrome P450"/>
    <property type="match status" value="1"/>
</dbReference>